<keyword evidence="5" id="KW-0560">Oxidoreductase</keyword>
<gene>
    <name evidence="10" type="ORF">D5H75_32885</name>
</gene>
<dbReference type="PANTHER" id="PTHR43616">
    <property type="entry name" value="GLYCEROL DEHYDROGENASE"/>
    <property type="match status" value="1"/>
</dbReference>
<dbReference type="SUPFAM" id="SSF56796">
    <property type="entry name" value="Dehydroquinate synthase-like"/>
    <property type="match status" value="1"/>
</dbReference>
<name>A0A3A4APH9_9ACTN</name>
<keyword evidence="6" id="KW-0520">NAD</keyword>
<keyword evidence="2" id="KW-0444">Lipid biosynthesis</keyword>
<evidence type="ECO:0000256" key="3">
    <source>
        <dbReference type="ARBA" id="ARBA00022723"/>
    </source>
</evidence>
<evidence type="ECO:0000256" key="1">
    <source>
        <dbReference type="ARBA" id="ARBA00022490"/>
    </source>
</evidence>
<keyword evidence="9" id="KW-1208">Phospholipid metabolism</keyword>
<accession>A0A3A4APH9</accession>
<keyword evidence="3" id="KW-0479">Metal-binding</keyword>
<reference evidence="10 11" key="1">
    <citation type="submission" date="2018-09" db="EMBL/GenBank/DDBJ databases">
        <title>YIM 75507 draft genome.</title>
        <authorList>
            <person name="Tang S."/>
            <person name="Feng Y."/>
        </authorList>
    </citation>
    <scope>NUCLEOTIDE SEQUENCE [LARGE SCALE GENOMIC DNA]</scope>
    <source>
        <strain evidence="10 11">YIM 75507</strain>
    </source>
</reference>
<dbReference type="GO" id="GO:0008654">
    <property type="term" value="P:phospholipid biosynthetic process"/>
    <property type="evidence" value="ECO:0007669"/>
    <property type="project" value="UniProtKB-KW"/>
</dbReference>
<comment type="caution">
    <text evidence="10">The sequence shown here is derived from an EMBL/GenBank/DDBJ whole genome shotgun (WGS) entry which is preliminary data.</text>
</comment>
<dbReference type="EMBL" id="QZEY01000019">
    <property type="protein sequence ID" value="RJL23178.1"/>
    <property type="molecule type" value="Genomic_DNA"/>
</dbReference>
<protein>
    <submittedName>
        <fullName evidence="10">Iron-containing alcohol dehydrogenase</fullName>
    </submittedName>
</protein>
<keyword evidence="4" id="KW-0521">NADP</keyword>
<keyword evidence="7" id="KW-0443">Lipid metabolism</keyword>
<dbReference type="GO" id="GO:0016614">
    <property type="term" value="F:oxidoreductase activity, acting on CH-OH group of donors"/>
    <property type="evidence" value="ECO:0007669"/>
    <property type="project" value="InterPro"/>
</dbReference>
<proteinExistence type="predicted"/>
<evidence type="ECO:0000256" key="2">
    <source>
        <dbReference type="ARBA" id="ARBA00022516"/>
    </source>
</evidence>
<dbReference type="Gene3D" id="3.40.50.1970">
    <property type="match status" value="1"/>
</dbReference>
<evidence type="ECO:0000256" key="8">
    <source>
        <dbReference type="ARBA" id="ARBA00023209"/>
    </source>
</evidence>
<evidence type="ECO:0000256" key="4">
    <source>
        <dbReference type="ARBA" id="ARBA00022857"/>
    </source>
</evidence>
<evidence type="ECO:0000256" key="7">
    <source>
        <dbReference type="ARBA" id="ARBA00023098"/>
    </source>
</evidence>
<dbReference type="PANTHER" id="PTHR43616:SF5">
    <property type="entry name" value="GLYCEROL DEHYDROGENASE 1"/>
    <property type="match status" value="1"/>
</dbReference>
<evidence type="ECO:0000313" key="10">
    <source>
        <dbReference type="EMBL" id="RJL23178.1"/>
    </source>
</evidence>
<evidence type="ECO:0000256" key="6">
    <source>
        <dbReference type="ARBA" id="ARBA00023027"/>
    </source>
</evidence>
<dbReference type="InterPro" id="IPR016205">
    <property type="entry name" value="Glycerol_DH"/>
</dbReference>
<dbReference type="InterPro" id="IPR032837">
    <property type="entry name" value="G1PDH"/>
</dbReference>
<dbReference type="Pfam" id="PF13685">
    <property type="entry name" value="Fe-ADH_2"/>
    <property type="match status" value="1"/>
</dbReference>
<sequence>MAYGRNLVAELPAILNRPYLVVTMADLWPRFAPQLSDGLAAVHLVDSLEIEDLERLPGTLPRFETIVGLGGGMAIDVAKYLAWRLNRPLFQVPTSMSVNAPFAHRAAVRDQGVLKYVGWHVPEMVYVDYDVIRSAPEHINRSSVGDIVCYYTAHWDWRMARDTGNCEAKWPYEQYWVDQARAVLDGVLDAAEDIRAVNDAGIRALMGALRWGGAAFSNTGWNPRPIEGSEHTFFYATEHLTKKPFLHGQIVSLGVLLMSFLQGNDPDFIKGALDRIGVAYQPQDMGLTWEEVRAGLRHMPEYHKMAGNLWYTAATHLPITEAYLDEVQAWIGG</sequence>
<dbReference type="Proteomes" id="UP000265768">
    <property type="component" value="Unassembled WGS sequence"/>
</dbReference>
<keyword evidence="11" id="KW-1185">Reference proteome</keyword>
<organism evidence="10 11">
    <name type="scientific">Bailinhaonella thermotolerans</name>
    <dbReference type="NCBI Taxonomy" id="1070861"/>
    <lineage>
        <taxon>Bacteria</taxon>
        <taxon>Bacillati</taxon>
        <taxon>Actinomycetota</taxon>
        <taxon>Actinomycetes</taxon>
        <taxon>Streptosporangiales</taxon>
        <taxon>Streptosporangiaceae</taxon>
        <taxon>Bailinhaonella</taxon>
    </lineage>
</organism>
<keyword evidence="8" id="KW-0594">Phospholipid biosynthesis</keyword>
<keyword evidence="1" id="KW-0963">Cytoplasm</keyword>
<evidence type="ECO:0000256" key="5">
    <source>
        <dbReference type="ARBA" id="ARBA00023002"/>
    </source>
</evidence>
<evidence type="ECO:0000313" key="11">
    <source>
        <dbReference type="Proteomes" id="UP000265768"/>
    </source>
</evidence>
<dbReference type="AlphaFoldDB" id="A0A3A4APH9"/>
<dbReference type="Gene3D" id="1.20.1090.10">
    <property type="entry name" value="Dehydroquinate synthase-like - alpha domain"/>
    <property type="match status" value="1"/>
</dbReference>
<dbReference type="GO" id="GO:0046872">
    <property type="term" value="F:metal ion binding"/>
    <property type="evidence" value="ECO:0007669"/>
    <property type="project" value="UniProtKB-KW"/>
</dbReference>
<evidence type="ECO:0000256" key="9">
    <source>
        <dbReference type="ARBA" id="ARBA00023264"/>
    </source>
</evidence>